<dbReference type="RefSeq" id="WP_180908706.1">
    <property type="nucleotide sequence ID" value="NZ_CAIJDP010000066.1"/>
</dbReference>
<keyword evidence="2" id="KW-1185">Reference proteome</keyword>
<organism evidence="1 2">
    <name type="scientific">Flavobacterium salmonis</name>
    <dbReference type="NCBI Taxonomy" id="2654844"/>
    <lineage>
        <taxon>Bacteria</taxon>
        <taxon>Pseudomonadati</taxon>
        <taxon>Bacteroidota</taxon>
        <taxon>Flavobacteriia</taxon>
        <taxon>Flavobacteriales</taxon>
        <taxon>Flavobacteriaceae</taxon>
        <taxon>Flavobacterium</taxon>
    </lineage>
</organism>
<evidence type="ECO:0000313" key="1">
    <source>
        <dbReference type="EMBL" id="CAD0003813.1"/>
    </source>
</evidence>
<evidence type="ECO:0000313" key="2">
    <source>
        <dbReference type="Proteomes" id="UP000530060"/>
    </source>
</evidence>
<reference evidence="1 2" key="1">
    <citation type="submission" date="2020-06" db="EMBL/GenBank/DDBJ databases">
        <authorList>
            <person name="Criscuolo A."/>
        </authorList>
    </citation>
    <scope>NUCLEOTIDE SEQUENCE [LARGE SCALE GENOMIC DNA]</scope>
    <source>
        <strain evidence="2">CIP 111411</strain>
    </source>
</reference>
<accession>A0A6V6YWG7</accession>
<dbReference type="Proteomes" id="UP000530060">
    <property type="component" value="Unassembled WGS sequence"/>
</dbReference>
<dbReference type="PROSITE" id="PS51257">
    <property type="entry name" value="PROKAR_LIPOPROTEIN"/>
    <property type="match status" value="1"/>
</dbReference>
<dbReference type="AlphaFoldDB" id="A0A6V6YWG7"/>
<proteinExistence type="predicted"/>
<dbReference type="EMBL" id="CAIJDP010000066">
    <property type="protein sequence ID" value="CAD0003813.1"/>
    <property type="molecule type" value="Genomic_DNA"/>
</dbReference>
<protein>
    <recommendedName>
        <fullName evidence="3">Lipoprotein</fullName>
    </recommendedName>
</protein>
<comment type="caution">
    <text evidence="1">The sequence shown here is derived from an EMBL/GenBank/DDBJ whole genome shotgun (WGS) entry which is preliminary data.</text>
</comment>
<name>A0A6V6YWG7_9FLAO</name>
<evidence type="ECO:0008006" key="3">
    <source>
        <dbReference type="Google" id="ProtNLM"/>
    </source>
</evidence>
<sequence>MSIILKDMLNLSYIRSIILSLLCIVIQGCNSQTKNKSEKVEIQMPFDLVNLTLKEDIENIMLSVNLSKKDTIKNNELTLLGNEKLVFASEKLLVFNKIKIAGKNNLDINNIIFHYGKIDPEIGVLNNEKNNVLGMYQINLYTKIESDKLYNNLKLLFGKPKNTYSLGPINTTLWINNNICYYYFTKDNDEFYRVLFVYKKNDKEWVDFIGSLGFDSGNLKSIN</sequence>
<gene>
    <name evidence="1" type="ORF">FLAT13_01877</name>
</gene>